<feature type="transmembrane region" description="Helical" evidence="1">
    <location>
        <begin position="18"/>
        <end position="38"/>
    </location>
</feature>
<dbReference type="EMBL" id="ML741765">
    <property type="protein sequence ID" value="KAE8332597.1"/>
    <property type="molecule type" value="Genomic_DNA"/>
</dbReference>
<reference evidence="3" key="1">
    <citation type="submission" date="2019-04" db="EMBL/GenBank/DDBJ databases">
        <title>Friends and foes A comparative genomics studyof 23 Aspergillus species from section Flavi.</title>
        <authorList>
            <consortium name="DOE Joint Genome Institute"/>
            <person name="Kjaerbolling I."/>
            <person name="Vesth T."/>
            <person name="Frisvad J.C."/>
            <person name="Nybo J.L."/>
            <person name="Theobald S."/>
            <person name="Kildgaard S."/>
            <person name="Isbrandt T."/>
            <person name="Kuo A."/>
            <person name="Sato A."/>
            <person name="Lyhne E.K."/>
            <person name="Kogle M.E."/>
            <person name="Wiebenga A."/>
            <person name="Kun R.S."/>
            <person name="Lubbers R.J."/>
            <person name="Makela M.R."/>
            <person name="Barry K."/>
            <person name="Chovatia M."/>
            <person name="Clum A."/>
            <person name="Daum C."/>
            <person name="Haridas S."/>
            <person name="He G."/>
            <person name="LaButti K."/>
            <person name="Lipzen A."/>
            <person name="Mondo S."/>
            <person name="Riley R."/>
            <person name="Salamov A."/>
            <person name="Simmons B.A."/>
            <person name="Magnuson J.K."/>
            <person name="Henrissat B."/>
            <person name="Mortensen U.H."/>
            <person name="Larsen T.O."/>
            <person name="Devries R.P."/>
            <person name="Grigoriev I.V."/>
            <person name="Machida M."/>
            <person name="Baker S.E."/>
            <person name="Andersen M.R."/>
        </authorList>
    </citation>
    <scope>NUCLEOTIDE SEQUENCE [LARGE SCALE GENOMIC DNA]</scope>
    <source>
        <strain evidence="3">CBS 130017</strain>
    </source>
</reference>
<evidence type="ECO:0000313" key="3">
    <source>
        <dbReference type="Proteomes" id="UP000325945"/>
    </source>
</evidence>
<dbReference type="Proteomes" id="UP000325945">
    <property type="component" value="Unassembled WGS sequence"/>
</dbReference>
<keyword evidence="1" id="KW-0472">Membrane</keyword>
<proteinExistence type="predicted"/>
<organism evidence="2 3">
    <name type="scientific">Aspergillus sergii</name>
    <dbReference type="NCBI Taxonomy" id="1034303"/>
    <lineage>
        <taxon>Eukaryota</taxon>
        <taxon>Fungi</taxon>
        <taxon>Dikarya</taxon>
        <taxon>Ascomycota</taxon>
        <taxon>Pezizomycotina</taxon>
        <taxon>Eurotiomycetes</taxon>
        <taxon>Eurotiomycetidae</taxon>
        <taxon>Eurotiales</taxon>
        <taxon>Aspergillaceae</taxon>
        <taxon>Aspergillus</taxon>
        <taxon>Aspergillus subgen. Circumdati</taxon>
    </lineage>
</organism>
<protein>
    <submittedName>
        <fullName evidence="2">Uncharacterized protein</fullName>
    </submittedName>
</protein>
<gene>
    <name evidence="2" type="ORF">BDV39DRAFT_167241</name>
</gene>
<name>A0A5N6XH76_9EURO</name>
<dbReference type="AlphaFoldDB" id="A0A5N6XH76"/>
<keyword evidence="3" id="KW-1185">Reference proteome</keyword>
<sequence>MTNLRRGLTTNGPQSKTIYVLTTFWMTCLVFVFARPNLKTGKDQHKRSDIWLLCTASAEPSVTSLFACTVHPQGIPCLSLVKSRANI</sequence>
<keyword evidence="1" id="KW-1133">Transmembrane helix</keyword>
<evidence type="ECO:0000256" key="1">
    <source>
        <dbReference type="SAM" id="Phobius"/>
    </source>
</evidence>
<evidence type="ECO:0000313" key="2">
    <source>
        <dbReference type="EMBL" id="KAE8332597.1"/>
    </source>
</evidence>
<accession>A0A5N6XH76</accession>
<keyword evidence="1" id="KW-0812">Transmembrane</keyword>